<organism evidence="15 16">
    <name type="scientific">Legionella norrlandica</name>
    <dbReference type="NCBI Taxonomy" id="1498499"/>
    <lineage>
        <taxon>Bacteria</taxon>
        <taxon>Pseudomonadati</taxon>
        <taxon>Pseudomonadota</taxon>
        <taxon>Gammaproteobacteria</taxon>
        <taxon>Legionellales</taxon>
        <taxon>Legionellaceae</taxon>
        <taxon>Legionella</taxon>
    </lineage>
</organism>
<evidence type="ECO:0000256" key="5">
    <source>
        <dbReference type="ARBA" id="ARBA00022670"/>
    </source>
</evidence>
<feature type="transmembrane region" description="Helical" evidence="13">
    <location>
        <begin position="6"/>
        <end position="33"/>
    </location>
</feature>
<comment type="subcellular location">
    <subcellularLocation>
        <location evidence="2">Cell membrane</location>
        <topology evidence="2">Multi-pass membrane protein</topology>
    </subcellularLocation>
</comment>
<dbReference type="PANTHER" id="PTHR35864">
    <property type="entry name" value="ZINC METALLOPROTEASE MJ0611-RELATED"/>
    <property type="match status" value="1"/>
</dbReference>
<gene>
    <name evidence="15" type="ORF">EP47_10135</name>
</gene>
<evidence type="ECO:0000256" key="13">
    <source>
        <dbReference type="SAM" id="Phobius"/>
    </source>
</evidence>
<keyword evidence="10 13" id="KW-1133">Transmembrane helix</keyword>
<dbReference type="GO" id="GO:0006508">
    <property type="term" value="P:proteolysis"/>
    <property type="evidence" value="ECO:0007669"/>
    <property type="project" value="UniProtKB-KW"/>
</dbReference>
<evidence type="ECO:0000256" key="6">
    <source>
        <dbReference type="ARBA" id="ARBA00022692"/>
    </source>
</evidence>
<keyword evidence="16" id="KW-1185">Reference proteome</keyword>
<proteinExistence type="inferred from homology"/>
<keyword evidence="8" id="KW-0378">Hydrolase</keyword>
<dbReference type="OrthoDB" id="9800627at2"/>
<dbReference type="InterPro" id="IPR008915">
    <property type="entry name" value="Peptidase_M50"/>
</dbReference>
<dbReference type="Pfam" id="PF02163">
    <property type="entry name" value="Peptidase_M50"/>
    <property type="match status" value="2"/>
</dbReference>
<dbReference type="InterPro" id="IPR044537">
    <property type="entry name" value="Rip2-like"/>
</dbReference>
<accession>A0A0A2SWP5</accession>
<dbReference type="PANTHER" id="PTHR35864:SF1">
    <property type="entry name" value="ZINC METALLOPROTEASE YWHC-RELATED"/>
    <property type="match status" value="1"/>
</dbReference>
<comment type="cofactor">
    <cofactor evidence="1">
        <name>Zn(2+)</name>
        <dbReference type="ChEBI" id="CHEBI:29105"/>
    </cofactor>
</comment>
<comment type="similarity">
    <text evidence="3">Belongs to the peptidase M50B family.</text>
</comment>
<dbReference type="InterPro" id="IPR052348">
    <property type="entry name" value="Metallopeptidase_M50B"/>
</dbReference>
<evidence type="ECO:0000256" key="2">
    <source>
        <dbReference type="ARBA" id="ARBA00004651"/>
    </source>
</evidence>
<evidence type="ECO:0000256" key="8">
    <source>
        <dbReference type="ARBA" id="ARBA00022801"/>
    </source>
</evidence>
<sequence length="219" mass="24143">MPEFTLIQQICIWALPVLFAITFHELAHGYVAYRCGDNTAKMFGRLTINPIKHIDPIGTIVLPLLIGAITNFNFVIGYAKPVPVNQSQLRKPRRDMILVTLAGPLANLIMAFLWAGCFKIALSLNPHSSMAALFLLVTARAGMMINLILAFLNLIPLPPLDGSRVVMNLLPARQAIAYSKIEPFGFLILIILIFTNVLGYVLTPLIYGSLSILSVIFNL</sequence>
<dbReference type="AlphaFoldDB" id="A0A0A2SWP5"/>
<feature type="transmembrane region" description="Helical" evidence="13">
    <location>
        <begin position="54"/>
        <end position="76"/>
    </location>
</feature>
<evidence type="ECO:0000256" key="4">
    <source>
        <dbReference type="ARBA" id="ARBA00022475"/>
    </source>
</evidence>
<evidence type="ECO:0000256" key="7">
    <source>
        <dbReference type="ARBA" id="ARBA00022723"/>
    </source>
</evidence>
<dbReference type="Proteomes" id="UP000054422">
    <property type="component" value="Unassembled WGS sequence"/>
</dbReference>
<dbReference type="GO" id="GO:0046872">
    <property type="term" value="F:metal ion binding"/>
    <property type="evidence" value="ECO:0007669"/>
    <property type="project" value="UniProtKB-KW"/>
</dbReference>
<comment type="caution">
    <text evidence="15">The sequence shown here is derived from an EMBL/GenBank/DDBJ whole genome shotgun (WGS) entry which is preliminary data.</text>
</comment>
<dbReference type="GO" id="GO:0005886">
    <property type="term" value="C:plasma membrane"/>
    <property type="evidence" value="ECO:0007669"/>
    <property type="project" value="UniProtKB-SubCell"/>
</dbReference>
<keyword evidence="11" id="KW-0482">Metalloprotease</keyword>
<reference evidence="15 16" key="1">
    <citation type="submission" date="2014-05" db="EMBL/GenBank/DDBJ databases">
        <authorList>
            <person name="Rizzardi K."/>
            <person name="Winiecka-Krusnell J."/>
            <person name="Ramliden M."/>
            <person name="Alm E."/>
            <person name="Andersson S."/>
            <person name="Byfors S."/>
        </authorList>
    </citation>
    <scope>NUCLEOTIDE SEQUENCE [LARGE SCALE GENOMIC DNA]</scope>
    <source>
        <strain evidence="15 16">LEGN</strain>
    </source>
</reference>
<dbReference type="CDD" id="cd06158">
    <property type="entry name" value="S2P-M50_like_1"/>
    <property type="match status" value="1"/>
</dbReference>
<keyword evidence="7" id="KW-0479">Metal-binding</keyword>
<evidence type="ECO:0000256" key="9">
    <source>
        <dbReference type="ARBA" id="ARBA00022833"/>
    </source>
</evidence>
<protein>
    <submittedName>
        <fullName evidence="15">Peptidase M50</fullName>
    </submittedName>
</protein>
<evidence type="ECO:0000256" key="10">
    <source>
        <dbReference type="ARBA" id="ARBA00022989"/>
    </source>
</evidence>
<keyword evidence="6 13" id="KW-0812">Transmembrane</keyword>
<dbReference type="EMBL" id="JNCF01000004">
    <property type="protein sequence ID" value="KGP64156.1"/>
    <property type="molecule type" value="Genomic_DNA"/>
</dbReference>
<evidence type="ECO:0000256" key="1">
    <source>
        <dbReference type="ARBA" id="ARBA00001947"/>
    </source>
</evidence>
<evidence type="ECO:0000259" key="14">
    <source>
        <dbReference type="Pfam" id="PF02163"/>
    </source>
</evidence>
<feature type="domain" description="Peptidase M50" evidence="14">
    <location>
        <begin position="14"/>
        <end position="116"/>
    </location>
</feature>
<evidence type="ECO:0000256" key="11">
    <source>
        <dbReference type="ARBA" id="ARBA00023049"/>
    </source>
</evidence>
<feature type="transmembrane region" description="Helical" evidence="13">
    <location>
        <begin position="96"/>
        <end position="118"/>
    </location>
</feature>
<evidence type="ECO:0000313" key="15">
    <source>
        <dbReference type="EMBL" id="KGP64156.1"/>
    </source>
</evidence>
<dbReference type="GO" id="GO:0008237">
    <property type="term" value="F:metallopeptidase activity"/>
    <property type="evidence" value="ECO:0007669"/>
    <property type="project" value="UniProtKB-KW"/>
</dbReference>
<dbReference type="RefSeq" id="WP_035887094.1">
    <property type="nucleotide sequence ID" value="NZ_JNCF01000004.1"/>
</dbReference>
<evidence type="ECO:0000256" key="12">
    <source>
        <dbReference type="ARBA" id="ARBA00023136"/>
    </source>
</evidence>
<evidence type="ECO:0000313" key="16">
    <source>
        <dbReference type="Proteomes" id="UP000054422"/>
    </source>
</evidence>
<feature type="domain" description="Peptidase M50" evidence="14">
    <location>
        <begin position="130"/>
        <end position="193"/>
    </location>
</feature>
<feature type="transmembrane region" description="Helical" evidence="13">
    <location>
        <begin position="184"/>
        <end position="217"/>
    </location>
</feature>
<keyword evidence="12 13" id="KW-0472">Membrane</keyword>
<evidence type="ECO:0000256" key="3">
    <source>
        <dbReference type="ARBA" id="ARBA00007931"/>
    </source>
</evidence>
<name>A0A0A2SWP5_9GAMM</name>
<keyword evidence="5" id="KW-0645">Protease</keyword>
<keyword evidence="9" id="KW-0862">Zinc</keyword>
<keyword evidence="4" id="KW-1003">Cell membrane</keyword>
<feature type="transmembrane region" description="Helical" evidence="13">
    <location>
        <begin position="130"/>
        <end position="155"/>
    </location>
</feature>